<evidence type="ECO:0000313" key="2">
    <source>
        <dbReference type="EMBL" id="KAK7248753.1"/>
    </source>
</evidence>
<feature type="signal peptide" evidence="1">
    <location>
        <begin position="1"/>
        <end position="20"/>
    </location>
</feature>
<protein>
    <submittedName>
        <fullName evidence="2">rRNA enoribonuclease</fullName>
    </submittedName>
</protein>
<keyword evidence="3" id="KW-1185">Reference proteome</keyword>
<keyword evidence="1" id="KW-0732">Signal</keyword>
<evidence type="ECO:0000256" key="1">
    <source>
        <dbReference type="SAM" id="SignalP"/>
    </source>
</evidence>
<dbReference type="Proteomes" id="UP001363151">
    <property type="component" value="Unassembled WGS sequence"/>
</dbReference>
<evidence type="ECO:0000313" key="3">
    <source>
        <dbReference type="Proteomes" id="UP001363151"/>
    </source>
</evidence>
<feature type="chain" id="PRO_5045754195" evidence="1">
    <location>
        <begin position="21"/>
        <end position="412"/>
    </location>
</feature>
<gene>
    <name evidence="2" type="primary">LAS1L</name>
    <name evidence="2" type="ORF">SO694_00041035</name>
</gene>
<dbReference type="EMBL" id="JBBJCI010000086">
    <property type="protein sequence ID" value="KAK7248753.1"/>
    <property type="molecule type" value="Genomic_DNA"/>
</dbReference>
<reference evidence="2 3" key="1">
    <citation type="submission" date="2024-03" db="EMBL/GenBank/DDBJ databases">
        <title>Aureococcus anophagefferens CCMP1851 and Kratosvirus quantuckense: Draft genome of a second virus-susceptible host strain in the model system.</title>
        <authorList>
            <person name="Chase E."/>
            <person name="Truchon A.R."/>
            <person name="Schepens W."/>
            <person name="Wilhelm S.W."/>
        </authorList>
    </citation>
    <scope>NUCLEOTIDE SEQUENCE [LARGE SCALE GENOMIC DNA]</scope>
    <source>
        <strain evidence="2 3">CCMP1851</strain>
    </source>
</reference>
<comment type="caution">
    <text evidence="2">The sequence shown here is derived from an EMBL/GenBank/DDBJ whole genome shotgun (WGS) entry which is preliminary data.</text>
</comment>
<proteinExistence type="predicted"/>
<sequence length="412" mass="45329">MMAMRLFAALLLLRRFAADARAPGAPPPGICEIKDQAAEWRRTPLYGKYKRLDVFVSGIEGAGHHGVVNGFLAPVVQLVTVAHRTDCDDRTEMPFFGHPPARQGRRCALYALYGWERDRGVPSYPSERRLHPPDRLAALYLKSCFPGGYPPAWKGYGLDRRGDLKRCWRCGTWQATLDDAYARLLRSDRLDVSALVKGVTGMRVLVLWRDFTSCVFSHGLFDGNAHAHAVLLAAHAASMARDAAAMDPNDWRVLHYESQGLELPRRPAPLRATDARAGSADVVGGVVAAADAARNMSWRAPSRRKAQLAEQDSPARRAVRAVFAYFSHTWAVFDEPAQQLIPNDFRAAANATRAAAAPAPPSNGDACPPPEVEQCRHCPNTPFTGAFRPERFCDEPPAWDCCASRPSTFADA</sequence>
<accession>A0ABR1G6F9</accession>
<organism evidence="2 3">
    <name type="scientific">Aureococcus anophagefferens</name>
    <name type="common">Harmful bloom alga</name>
    <dbReference type="NCBI Taxonomy" id="44056"/>
    <lineage>
        <taxon>Eukaryota</taxon>
        <taxon>Sar</taxon>
        <taxon>Stramenopiles</taxon>
        <taxon>Ochrophyta</taxon>
        <taxon>Pelagophyceae</taxon>
        <taxon>Pelagomonadales</taxon>
        <taxon>Pelagomonadaceae</taxon>
        <taxon>Aureococcus</taxon>
    </lineage>
</organism>
<name>A0ABR1G6F9_AURAN</name>